<dbReference type="EMBL" id="CP139487">
    <property type="protein sequence ID" value="WPU67180.1"/>
    <property type="molecule type" value="Genomic_DNA"/>
</dbReference>
<dbReference type="KEGG" id="psti:SOO65_10480"/>
<dbReference type="Proteomes" id="UP001324634">
    <property type="component" value="Chromosome"/>
</dbReference>
<evidence type="ECO:0000313" key="1">
    <source>
        <dbReference type="EMBL" id="WPU67180.1"/>
    </source>
</evidence>
<reference evidence="1 2" key="1">
    <citation type="submission" date="2023-11" db="EMBL/GenBank/DDBJ databases">
        <title>Peredibacter starrii A3.12.</title>
        <authorList>
            <person name="Mitchell R.J."/>
        </authorList>
    </citation>
    <scope>NUCLEOTIDE SEQUENCE [LARGE SCALE GENOMIC DNA]</scope>
    <source>
        <strain evidence="1 2">A3.12</strain>
    </source>
</reference>
<evidence type="ECO:0000313" key="2">
    <source>
        <dbReference type="Proteomes" id="UP001324634"/>
    </source>
</evidence>
<organism evidence="1 2">
    <name type="scientific">Peredibacter starrii</name>
    <dbReference type="NCBI Taxonomy" id="28202"/>
    <lineage>
        <taxon>Bacteria</taxon>
        <taxon>Pseudomonadati</taxon>
        <taxon>Bdellovibrionota</taxon>
        <taxon>Bacteriovoracia</taxon>
        <taxon>Bacteriovoracales</taxon>
        <taxon>Bacteriovoracaceae</taxon>
        <taxon>Peredibacter</taxon>
    </lineage>
</organism>
<dbReference type="AlphaFoldDB" id="A0AAX4HUY8"/>
<gene>
    <name evidence="1" type="ORF">SOO65_10480</name>
</gene>
<proteinExistence type="predicted"/>
<accession>A0AAX4HUY8</accession>
<name>A0AAX4HUY8_9BACT</name>
<sequence>MDVPVDWHMDPENKETKKLNEIVSAHVRKLGRALSEATTKEEKYAAVFAFYRKFYTLTLCKSCVAAGINRSPTRDIILDYPWKELKQDRIFCLKIWEKINH</sequence>
<dbReference type="RefSeq" id="WP_321400118.1">
    <property type="nucleotide sequence ID" value="NZ_CP139487.1"/>
</dbReference>
<keyword evidence="2" id="KW-1185">Reference proteome</keyword>
<protein>
    <submittedName>
        <fullName evidence="1">Uncharacterized protein</fullName>
    </submittedName>
</protein>